<evidence type="ECO:0000256" key="1">
    <source>
        <dbReference type="SAM" id="SignalP"/>
    </source>
</evidence>
<comment type="caution">
    <text evidence="3">The sequence shown here is derived from an EMBL/GenBank/DDBJ whole genome shotgun (WGS) entry which is preliminary data.</text>
</comment>
<feature type="chain" id="PRO_5012420992" description="Lysozyme inhibitor LprI-like N-terminal domain-containing protein" evidence="1">
    <location>
        <begin position="21"/>
        <end position="147"/>
    </location>
</feature>
<keyword evidence="1" id="KW-0732">Signal</keyword>
<dbReference type="InterPro" id="IPR009739">
    <property type="entry name" value="LprI-like_N"/>
</dbReference>
<dbReference type="PANTHER" id="PTHR39176:SF1">
    <property type="entry name" value="PERIPLASMIC PROTEIN"/>
    <property type="match status" value="1"/>
</dbReference>
<proteinExistence type="predicted"/>
<protein>
    <recommendedName>
        <fullName evidence="2">Lysozyme inhibitor LprI-like N-terminal domain-containing protein</fullName>
    </recommendedName>
</protein>
<organism evidence="3 4">
    <name type="scientific">Notoacmeibacter marinus</name>
    <dbReference type="NCBI Taxonomy" id="1876515"/>
    <lineage>
        <taxon>Bacteria</taxon>
        <taxon>Pseudomonadati</taxon>
        <taxon>Pseudomonadota</taxon>
        <taxon>Alphaproteobacteria</taxon>
        <taxon>Hyphomicrobiales</taxon>
        <taxon>Notoacmeibacteraceae</taxon>
        <taxon>Notoacmeibacter</taxon>
    </lineage>
</organism>
<keyword evidence="4" id="KW-1185">Reference proteome</keyword>
<dbReference type="EMBL" id="NBYO01000002">
    <property type="protein sequence ID" value="OXT00672.1"/>
    <property type="molecule type" value="Genomic_DNA"/>
</dbReference>
<accession>A0A231UXQ9</accession>
<dbReference type="Pfam" id="PF07007">
    <property type="entry name" value="LprI"/>
    <property type="match status" value="1"/>
</dbReference>
<gene>
    <name evidence="3" type="ORF">B7H23_11300</name>
</gene>
<dbReference type="Gene3D" id="1.20.1270.180">
    <property type="match status" value="1"/>
</dbReference>
<name>A0A231UXQ9_9HYPH</name>
<dbReference type="RefSeq" id="WP_094077496.1">
    <property type="nucleotide sequence ID" value="NZ_NBYO01000002.1"/>
</dbReference>
<dbReference type="PANTHER" id="PTHR39176">
    <property type="entry name" value="PERIPLASMIC PROTEIN-RELATED"/>
    <property type="match status" value="1"/>
</dbReference>
<evidence type="ECO:0000313" key="3">
    <source>
        <dbReference type="EMBL" id="OXT00672.1"/>
    </source>
</evidence>
<evidence type="ECO:0000259" key="2">
    <source>
        <dbReference type="Pfam" id="PF07007"/>
    </source>
</evidence>
<sequence>MRRILLIALTLSAAPMVVVAQPVEPNCADPQTQAEMTACAGMDYEAADAELNALWPDLIAEAQSRDADMGDFFTDRGLSTTEETLRRAQRAWIAYRDAECEYCSYDALGGTMQPMIGSQCRADLTRARIKTLRSVLDRTEGDLGARE</sequence>
<feature type="signal peptide" evidence="1">
    <location>
        <begin position="1"/>
        <end position="20"/>
    </location>
</feature>
<dbReference type="Proteomes" id="UP000215405">
    <property type="component" value="Unassembled WGS sequence"/>
</dbReference>
<dbReference type="AlphaFoldDB" id="A0A231UXQ9"/>
<reference evidence="4" key="1">
    <citation type="journal article" date="2017" name="Int. J. Syst. Evol. Microbiol.">
        <title>Notoacmeibacter marinus gen. nov., sp. nov., isolated from the gut of a limpet and proposal of Notoacmeibacteraceae fam. nov. in the order Rhizobiales of the class Alphaproteobacteria.</title>
        <authorList>
            <person name="Huang Z."/>
            <person name="Guo F."/>
            <person name="Lai Q."/>
        </authorList>
    </citation>
    <scope>NUCLEOTIDE SEQUENCE [LARGE SCALE GENOMIC DNA]</scope>
    <source>
        <strain evidence="4">XMTR2A4</strain>
    </source>
</reference>
<feature type="domain" description="Lysozyme inhibitor LprI-like N-terminal" evidence="2">
    <location>
        <begin position="27"/>
        <end position="132"/>
    </location>
</feature>
<evidence type="ECO:0000313" key="4">
    <source>
        <dbReference type="Proteomes" id="UP000215405"/>
    </source>
</evidence>